<keyword evidence="1" id="KW-0479">Metal-binding</keyword>
<name>A0ABR6WJZ4_9FIRM</name>
<dbReference type="InterPro" id="IPR003759">
    <property type="entry name" value="Cbl-bd_cap"/>
</dbReference>
<dbReference type="Proteomes" id="UP000653358">
    <property type="component" value="Unassembled WGS sequence"/>
</dbReference>
<comment type="caution">
    <text evidence="5">The sequence shown here is derived from an EMBL/GenBank/DDBJ whole genome shotgun (WGS) entry which is preliminary data.</text>
</comment>
<dbReference type="InterPro" id="IPR050554">
    <property type="entry name" value="Met_Synthase/Corrinoid"/>
</dbReference>
<dbReference type="SMART" id="SM01018">
    <property type="entry name" value="B12-binding_2"/>
    <property type="match status" value="1"/>
</dbReference>
<gene>
    <name evidence="5" type="ORF">GH807_07040</name>
</gene>
<keyword evidence="2" id="KW-0170">Cobalt</keyword>
<dbReference type="InterPro" id="IPR036594">
    <property type="entry name" value="Meth_synthase_dom"/>
</dbReference>
<feature type="domain" description="B12-binding" evidence="3">
    <location>
        <begin position="93"/>
        <end position="221"/>
    </location>
</feature>
<dbReference type="SUPFAM" id="SSF47644">
    <property type="entry name" value="Methionine synthase domain"/>
    <property type="match status" value="1"/>
</dbReference>
<dbReference type="EMBL" id="WJBB01000006">
    <property type="protein sequence ID" value="MBC3796805.1"/>
    <property type="molecule type" value="Genomic_DNA"/>
</dbReference>
<protein>
    <submittedName>
        <fullName evidence="5">Cobalamin-binding protein</fullName>
    </submittedName>
</protein>
<dbReference type="PANTHER" id="PTHR45833">
    <property type="entry name" value="METHIONINE SYNTHASE"/>
    <property type="match status" value="1"/>
</dbReference>
<evidence type="ECO:0000259" key="3">
    <source>
        <dbReference type="PROSITE" id="PS51332"/>
    </source>
</evidence>
<dbReference type="CDD" id="cd02070">
    <property type="entry name" value="corrinoid_protein_B12-BD"/>
    <property type="match status" value="1"/>
</dbReference>
<dbReference type="RefSeq" id="WP_148605489.1">
    <property type="nucleotide sequence ID" value="NZ_RXYB01000021.1"/>
</dbReference>
<keyword evidence="6" id="KW-1185">Reference proteome</keyword>
<proteinExistence type="predicted"/>
<evidence type="ECO:0000313" key="6">
    <source>
        <dbReference type="Proteomes" id="UP000653358"/>
    </source>
</evidence>
<reference evidence="5 6" key="1">
    <citation type="journal article" date="2020" name="mSystems">
        <title>Defining Genomic and Predicted Metabolic Features of the Acetobacterium Genus.</title>
        <authorList>
            <person name="Ross D.E."/>
            <person name="Marshall C.W."/>
            <person name="Gulliver D."/>
            <person name="May H.D."/>
            <person name="Norman R.S."/>
        </authorList>
    </citation>
    <scope>NUCLEOTIDE SEQUENCE [LARGE SCALE GENOMIC DNA]</scope>
    <source>
        <strain evidence="5 6">DSM 9173</strain>
    </source>
</reference>
<dbReference type="PROSITE" id="PS51332">
    <property type="entry name" value="B12_BINDING"/>
    <property type="match status" value="1"/>
</dbReference>
<feature type="domain" description="B12-binding N-terminal" evidence="4">
    <location>
        <begin position="1"/>
        <end position="93"/>
    </location>
</feature>
<dbReference type="SUPFAM" id="SSF52242">
    <property type="entry name" value="Cobalamin (vitamin B12)-binding domain"/>
    <property type="match status" value="1"/>
</dbReference>
<dbReference type="PANTHER" id="PTHR45833:SF1">
    <property type="entry name" value="METHIONINE SYNTHASE"/>
    <property type="match status" value="1"/>
</dbReference>
<evidence type="ECO:0000256" key="2">
    <source>
        <dbReference type="ARBA" id="ARBA00023285"/>
    </source>
</evidence>
<dbReference type="Gene3D" id="3.40.50.280">
    <property type="entry name" value="Cobalamin-binding domain"/>
    <property type="match status" value="1"/>
</dbReference>
<dbReference type="PROSITE" id="PS51337">
    <property type="entry name" value="B12_BINDING_NTER"/>
    <property type="match status" value="1"/>
</dbReference>
<dbReference type="Pfam" id="PF02607">
    <property type="entry name" value="B12-binding_2"/>
    <property type="match status" value="1"/>
</dbReference>
<evidence type="ECO:0000313" key="5">
    <source>
        <dbReference type="EMBL" id="MBC3796805.1"/>
    </source>
</evidence>
<organism evidence="5 6">
    <name type="scientific">Acetobacterium tundrae</name>
    <dbReference type="NCBI Taxonomy" id="132932"/>
    <lineage>
        <taxon>Bacteria</taxon>
        <taxon>Bacillati</taxon>
        <taxon>Bacillota</taxon>
        <taxon>Clostridia</taxon>
        <taxon>Eubacteriales</taxon>
        <taxon>Eubacteriaceae</taxon>
        <taxon>Acetobacterium</taxon>
    </lineage>
</organism>
<dbReference type="Pfam" id="PF02310">
    <property type="entry name" value="B12-binding"/>
    <property type="match status" value="1"/>
</dbReference>
<evidence type="ECO:0000259" key="4">
    <source>
        <dbReference type="PROSITE" id="PS51337"/>
    </source>
</evidence>
<dbReference type="InterPro" id="IPR036724">
    <property type="entry name" value="Cobalamin-bd_sf"/>
</dbReference>
<dbReference type="InterPro" id="IPR006158">
    <property type="entry name" value="Cobalamin-bd"/>
</dbReference>
<evidence type="ECO:0000256" key="1">
    <source>
        <dbReference type="ARBA" id="ARBA00022723"/>
    </source>
</evidence>
<dbReference type="Gene3D" id="1.10.1240.10">
    <property type="entry name" value="Methionine synthase domain"/>
    <property type="match status" value="1"/>
</dbReference>
<sequence length="221" mass="24208">MSINKEELYNKLAEAVLNMEEEETVALSKQVIAENLDAYEAIVNGLTVGMNQAGKLFDEEEYFVPELLICSDAMYAGLEILKPHIKTKDNEIKRKAVIGVIEGDTHDIGKNLVKIMLETGGFDVIDLGRDVAPATFVEKAKEEKAEFIVVSTLMTTTMEGMNEVIEILNEEDIRDDYKVLIGGGPISQGYADKIGADGYAENAAEAVKLANRLVAAYGNEI</sequence>
<accession>A0ABR6WJZ4</accession>